<dbReference type="Gene3D" id="3.90.1140.10">
    <property type="entry name" value="Cyclic phosphodiesterase"/>
    <property type="match status" value="1"/>
</dbReference>
<gene>
    <name evidence="3" type="ORF">METZ01_LOCUS176005</name>
</gene>
<dbReference type="EMBL" id="UINC01033605">
    <property type="protein sequence ID" value="SVB23151.1"/>
    <property type="molecule type" value="Genomic_DNA"/>
</dbReference>
<evidence type="ECO:0000256" key="1">
    <source>
        <dbReference type="ARBA" id="ARBA00022801"/>
    </source>
</evidence>
<protein>
    <recommendedName>
        <fullName evidence="2">Phosphoesterase HXTX domain-containing protein</fullName>
    </recommendedName>
</protein>
<feature type="domain" description="Phosphoesterase HXTX" evidence="2">
    <location>
        <begin position="81"/>
        <end position="157"/>
    </location>
</feature>
<keyword evidence="1" id="KW-0378">Hydrolase</keyword>
<sequence>MLKTTIDFKGKNLKWVKSGQIHLTLKFIGYTPPDSVDKINGILSEVVKRHGWIELFVTGTGCFPVPKRPRVLWLGMTGAINKLSNFVSDINVSLEKIGFPIEEKEFIPHITIGRVSYPPKSTPDISTFLQAKFESISMSITRVRFMCSELFPNGPIYSILGTHFLTTKGEKGVTNEK</sequence>
<evidence type="ECO:0000313" key="3">
    <source>
        <dbReference type="EMBL" id="SVB23151.1"/>
    </source>
</evidence>
<dbReference type="Pfam" id="PF02834">
    <property type="entry name" value="LigT_PEase"/>
    <property type="match status" value="2"/>
</dbReference>
<dbReference type="HAMAP" id="MF_01940">
    <property type="entry name" value="RNA_CPDase"/>
    <property type="match status" value="1"/>
</dbReference>
<dbReference type="GO" id="GO:0004113">
    <property type="term" value="F:2',3'-cyclic-nucleotide 3'-phosphodiesterase activity"/>
    <property type="evidence" value="ECO:0007669"/>
    <property type="project" value="InterPro"/>
</dbReference>
<name>A0A382CBS6_9ZZZZ</name>
<dbReference type="GO" id="GO:0008664">
    <property type="term" value="F:RNA 2',3'-cyclic 3'-phosphodiesterase activity"/>
    <property type="evidence" value="ECO:0007669"/>
    <property type="project" value="InterPro"/>
</dbReference>
<dbReference type="AlphaFoldDB" id="A0A382CBS6"/>
<reference evidence="3" key="1">
    <citation type="submission" date="2018-05" db="EMBL/GenBank/DDBJ databases">
        <authorList>
            <person name="Lanie J.A."/>
            <person name="Ng W.-L."/>
            <person name="Kazmierczak K.M."/>
            <person name="Andrzejewski T.M."/>
            <person name="Davidsen T.M."/>
            <person name="Wayne K.J."/>
            <person name="Tettelin H."/>
            <person name="Glass J.I."/>
            <person name="Rusch D."/>
            <person name="Podicherti R."/>
            <person name="Tsui H.-C.T."/>
            <person name="Winkler M.E."/>
        </authorList>
    </citation>
    <scope>NUCLEOTIDE SEQUENCE</scope>
</reference>
<dbReference type="InterPro" id="IPR014051">
    <property type="entry name" value="Phosphoesterase_HXTX"/>
</dbReference>
<dbReference type="PANTHER" id="PTHR35561">
    <property type="entry name" value="RNA 2',3'-CYCLIC PHOSPHODIESTERASE"/>
    <property type="match status" value="1"/>
</dbReference>
<evidence type="ECO:0000259" key="2">
    <source>
        <dbReference type="Pfam" id="PF02834"/>
    </source>
</evidence>
<feature type="domain" description="Phosphoesterase HXTX" evidence="2">
    <location>
        <begin position="7"/>
        <end position="73"/>
    </location>
</feature>
<proteinExistence type="inferred from homology"/>
<dbReference type="InterPro" id="IPR009097">
    <property type="entry name" value="Cyclic_Pdiesterase"/>
</dbReference>
<dbReference type="SUPFAM" id="SSF55144">
    <property type="entry name" value="LigT-like"/>
    <property type="match status" value="1"/>
</dbReference>
<accession>A0A382CBS6</accession>
<dbReference type="NCBIfam" id="TIGR02258">
    <property type="entry name" value="2_5_ligase"/>
    <property type="match status" value="1"/>
</dbReference>
<dbReference type="PANTHER" id="PTHR35561:SF1">
    <property type="entry name" value="RNA 2',3'-CYCLIC PHOSPHODIESTERASE"/>
    <property type="match status" value="1"/>
</dbReference>
<organism evidence="3">
    <name type="scientific">marine metagenome</name>
    <dbReference type="NCBI Taxonomy" id="408172"/>
    <lineage>
        <taxon>unclassified sequences</taxon>
        <taxon>metagenomes</taxon>
        <taxon>ecological metagenomes</taxon>
    </lineage>
</organism>
<dbReference type="InterPro" id="IPR004175">
    <property type="entry name" value="RNA_CPDase"/>
</dbReference>